<evidence type="ECO:0008006" key="3">
    <source>
        <dbReference type="Google" id="ProtNLM"/>
    </source>
</evidence>
<dbReference type="EMBL" id="CP034464">
    <property type="protein sequence ID" value="AZP11895.1"/>
    <property type="molecule type" value="Genomic_DNA"/>
</dbReference>
<evidence type="ECO:0000313" key="1">
    <source>
        <dbReference type="EMBL" id="AZP11895.1"/>
    </source>
</evidence>
<sequence>MTTLNTETALASNITSPSKGAQDFDFFMGHWSIENKKLLQPLSGSDQWESFMAIQHAQKLPAGIGNYDEFTPLDWRPGFIGMSLRIYNPETAMWSIYWLNNKNGGIEASTGMLAAPVVGQFQNGIGSFLGPDQFDGKAILVRYTWSDISPNSARWQQAFSSDEGLSWETNWIMQMSRVQR</sequence>
<dbReference type="AlphaFoldDB" id="A0A3Q9BQ48"/>
<dbReference type="OrthoDB" id="9814791at2"/>
<accession>A0A3Q9BQ48</accession>
<organism evidence="1 2">
    <name type="scientific">Undibacterium parvum</name>
    <dbReference type="NCBI Taxonomy" id="401471"/>
    <lineage>
        <taxon>Bacteria</taxon>
        <taxon>Pseudomonadati</taxon>
        <taxon>Pseudomonadota</taxon>
        <taxon>Betaproteobacteria</taxon>
        <taxon>Burkholderiales</taxon>
        <taxon>Oxalobacteraceae</taxon>
        <taxon>Undibacterium</taxon>
    </lineage>
</organism>
<keyword evidence="2" id="KW-1185">Reference proteome</keyword>
<dbReference type="KEGG" id="upv:EJN92_07700"/>
<reference evidence="1 2" key="1">
    <citation type="journal article" date="2011" name="Int. J. Syst. Evol. Microbiol.">
        <title>Description of Undibacterium oligocarboniphilum sp. nov., isolated from purified water, and Undibacterium pigrum strain CCUG 49012 as the type strain of Undibacterium parvum sp. nov., and emended descriptions of the genus Undibacterium and the species Undibacterium pigrum.</title>
        <authorList>
            <person name="Eder W."/>
            <person name="Wanner G."/>
            <person name="Ludwig W."/>
            <person name="Busse H.J."/>
            <person name="Ziemke-Kageler F."/>
            <person name="Lang E."/>
        </authorList>
    </citation>
    <scope>NUCLEOTIDE SEQUENCE [LARGE SCALE GENOMIC DNA]</scope>
    <source>
        <strain evidence="1 2">DSM 23061</strain>
    </source>
</reference>
<dbReference type="Proteomes" id="UP000275663">
    <property type="component" value="Chromosome"/>
</dbReference>
<name>A0A3Q9BQ48_9BURK</name>
<protein>
    <recommendedName>
        <fullName evidence="3">DUF1579 domain-containing protein</fullName>
    </recommendedName>
</protein>
<evidence type="ECO:0000313" key="2">
    <source>
        <dbReference type="Proteomes" id="UP000275663"/>
    </source>
</evidence>
<proteinExistence type="predicted"/>
<gene>
    <name evidence="1" type="ORF">EJN92_07700</name>
</gene>